<gene>
    <name evidence="1" type="ORF">G4D63_09145</name>
</gene>
<name>A0A6M0Q6E9_9BACI</name>
<organism evidence="1 2">
    <name type="scientific">Bacillus mesophilus</name>
    <dbReference type="NCBI Taxonomy" id="1808955"/>
    <lineage>
        <taxon>Bacteria</taxon>
        <taxon>Bacillati</taxon>
        <taxon>Bacillota</taxon>
        <taxon>Bacilli</taxon>
        <taxon>Bacillales</taxon>
        <taxon>Bacillaceae</taxon>
        <taxon>Bacillus</taxon>
    </lineage>
</organism>
<protein>
    <submittedName>
        <fullName evidence="1">Uncharacterized protein</fullName>
    </submittedName>
</protein>
<dbReference type="AlphaFoldDB" id="A0A6M0Q6E9"/>
<evidence type="ECO:0000313" key="2">
    <source>
        <dbReference type="Proteomes" id="UP000481043"/>
    </source>
</evidence>
<dbReference type="Proteomes" id="UP000481043">
    <property type="component" value="Unassembled WGS sequence"/>
</dbReference>
<dbReference type="RefSeq" id="WP_163179331.1">
    <property type="nucleotide sequence ID" value="NZ_JAAIWM010000002.1"/>
</dbReference>
<dbReference type="EMBL" id="JAAIWM010000002">
    <property type="protein sequence ID" value="NEY71912.1"/>
    <property type="molecule type" value="Genomic_DNA"/>
</dbReference>
<sequence length="104" mass="12410">MDNFFSFNERLGISIPDLQKSWDVYTHEEQQEILVTWEKIRGRIPDRIAELENEINHKQSELDNEGDFPRSCRLNSEISDLASIINDLWLWYRTNQDVSTKVHM</sequence>
<comment type="caution">
    <text evidence="1">The sequence shown here is derived from an EMBL/GenBank/DDBJ whole genome shotgun (WGS) entry which is preliminary data.</text>
</comment>
<proteinExistence type="predicted"/>
<keyword evidence="2" id="KW-1185">Reference proteome</keyword>
<evidence type="ECO:0000313" key="1">
    <source>
        <dbReference type="EMBL" id="NEY71912.1"/>
    </source>
</evidence>
<reference evidence="1 2" key="1">
    <citation type="submission" date="2020-02" db="EMBL/GenBank/DDBJ databases">
        <title>Bacillus aquiflavi sp. nov., isolated from yellow water of strong flavor Chinese baijiu in Yibin region of China.</title>
        <authorList>
            <person name="Xie J."/>
        </authorList>
    </citation>
    <scope>NUCLEOTIDE SEQUENCE [LARGE SCALE GENOMIC DNA]</scope>
    <source>
        <strain evidence="1 2">SA4</strain>
    </source>
</reference>
<accession>A0A6M0Q6E9</accession>